<reference evidence="4 5" key="1">
    <citation type="submission" date="2016-10" db="EMBL/GenBank/DDBJ databases">
        <title>Comparative genomics of Bacillus thuringiensis reveals a path to pathogens against multiple invertebrate hosts.</title>
        <authorList>
            <person name="Zheng J."/>
            <person name="Gao Q."/>
            <person name="Liu H."/>
            <person name="Peng D."/>
            <person name="Ruan L."/>
            <person name="Sun M."/>
        </authorList>
    </citation>
    <scope>NUCLEOTIDE SEQUENCE [LARGE SCALE GENOMIC DNA]</scope>
    <source>
        <strain evidence="4">HD5</strain>
    </source>
</reference>
<comment type="caution">
    <text evidence="4">The sequence shown here is derived from an EMBL/GenBank/DDBJ whole genome shotgun (WGS) entry which is preliminary data.</text>
</comment>
<feature type="transmembrane region" description="Helical" evidence="2">
    <location>
        <begin position="188"/>
        <end position="211"/>
    </location>
</feature>
<dbReference type="InterPro" id="IPR010982">
    <property type="entry name" value="Lambda_DNA-bd_dom_sf"/>
</dbReference>
<feature type="domain" description="HTH cro/C1-type" evidence="3">
    <location>
        <begin position="1"/>
        <end position="55"/>
    </location>
</feature>
<evidence type="ECO:0000259" key="3">
    <source>
        <dbReference type="PROSITE" id="PS50943"/>
    </source>
</evidence>
<evidence type="ECO:0000313" key="5">
    <source>
        <dbReference type="Proteomes" id="UP000194551"/>
    </source>
</evidence>
<evidence type="ECO:0000256" key="1">
    <source>
        <dbReference type="ARBA" id="ARBA00023125"/>
    </source>
</evidence>
<keyword evidence="2" id="KW-0812">Transmembrane</keyword>
<keyword evidence="2" id="KW-0472">Membrane</keyword>
<accession>A0A9X6KGJ1</accession>
<dbReference type="CDD" id="cd00093">
    <property type="entry name" value="HTH_XRE"/>
    <property type="match status" value="1"/>
</dbReference>
<dbReference type="PANTHER" id="PTHR46558">
    <property type="entry name" value="TRACRIPTIONAL REGULATORY PROTEIN-RELATED-RELATED"/>
    <property type="match status" value="1"/>
</dbReference>
<feature type="transmembrane region" description="Helical" evidence="2">
    <location>
        <begin position="116"/>
        <end position="136"/>
    </location>
</feature>
<dbReference type="AlphaFoldDB" id="A0A9X6KGJ1"/>
<dbReference type="PANTHER" id="PTHR46558:SF3">
    <property type="entry name" value="TRANSCRIPTIONAL REGULATOR"/>
    <property type="match status" value="1"/>
</dbReference>
<dbReference type="InterPro" id="IPR001387">
    <property type="entry name" value="Cro/C1-type_HTH"/>
</dbReference>
<dbReference type="InterPro" id="IPR046664">
    <property type="entry name" value="DUF6773"/>
</dbReference>
<dbReference type="Pfam" id="PF20563">
    <property type="entry name" value="DUF6773"/>
    <property type="match status" value="1"/>
</dbReference>
<keyword evidence="1" id="KW-0238">DNA-binding</keyword>
<protein>
    <recommendedName>
        <fullName evidence="3">HTH cro/C1-type domain-containing protein</fullName>
    </recommendedName>
</protein>
<feature type="transmembrane region" description="Helical" evidence="2">
    <location>
        <begin position="86"/>
        <end position="110"/>
    </location>
</feature>
<proteinExistence type="predicted"/>
<sequence>MKFARGEKDLTQQELADIVNVTRQIISIIESNNYNPSLKLCIHTAKILDKSLDNYFGRNFKLEKLKKWFSLSTHPDERIQQIEMKIWAQSGIIVLLIAFVDCIIRGAYLHRPFLEWAASLAIIICYMIFVFIKSILTGVYETDINNKEQLKEKLKEKMSNTFIFCFVAIGATTYKYNLPEDFVGWLSVIARFIILFAFLFGIQYLITVLAWKKSNKI</sequence>
<dbReference type="Proteomes" id="UP000194551">
    <property type="component" value="Unassembled WGS sequence"/>
</dbReference>
<dbReference type="Pfam" id="PF01381">
    <property type="entry name" value="HTH_3"/>
    <property type="match status" value="1"/>
</dbReference>
<dbReference type="EMBL" id="NFEM01000022">
    <property type="protein sequence ID" value="OUA09814.1"/>
    <property type="molecule type" value="Genomic_DNA"/>
</dbReference>
<evidence type="ECO:0000313" key="4">
    <source>
        <dbReference type="EMBL" id="OUA09814.1"/>
    </source>
</evidence>
<dbReference type="PROSITE" id="PS50943">
    <property type="entry name" value="HTH_CROC1"/>
    <property type="match status" value="1"/>
</dbReference>
<gene>
    <name evidence="4" type="ORF">BK774_03540</name>
</gene>
<dbReference type="GO" id="GO:0003677">
    <property type="term" value="F:DNA binding"/>
    <property type="evidence" value="ECO:0007669"/>
    <property type="project" value="UniProtKB-KW"/>
</dbReference>
<feature type="transmembrane region" description="Helical" evidence="2">
    <location>
        <begin position="157"/>
        <end position="176"/>
    </location>
</feature>
<name>A0A9X6KGJ1_BACTU</name>
<keyword evidence="2" id="KW-1133">Transmembrane helix</keyword>
<evidence type="ECO:0000256" key="2">
    <source>
        <dbReference type="SAM" id="Phobius"/>
    </source>
</evidence>
<dbReference type="Gene3D" id="1.10.260.40">
    <property type="entry name" value="lambda repressor-like DNA-binding domains"/>
    <property type="match status" value="1"/>
</dbReference>
<organism evidence="4 5">
    <name type="scientific">Bacillus thuringiensis</name>
    <dbReference type="NCBI Taxonomy" id="1428"/>
    <lineage>
        <taxon>Bacteria</taxon>
        <taxon>Bacillati</taxon>
        <taxon>Bacillota</taxon>
        <taxon>Bacilli</taxon>
        <taxon>Bacillales</taxon>
        <taxon>Bacillaceae</taxon>
        <taxon>Bacillus</taxon>
        <taxon>Bacillus cereus group</taxon>
    </lineage>
</organism>
<dbReference type="SUPFAM" id="SSF47413">
    <property type="entry name" value="lambda repressor-like DNA-binding domains"/>
    <property type="match status" value="1"/>
</dbReference>